<feature type="domain" description="CCHC-type" evidence="21">
    <location>
        <begin position="899"/>
        <end position="914"/>
    </location>
</feature>
<dbReference type="SUPFAM" id="SSF56672">
    <property type="entry name" value="DNA/RNA polymerases"/>
    <property type="match status" value="1"/>
</dbReference>
<dbReference type="Pfam" id="PF18697">
    <property type="entry name" value="MLVIN_C"/>
    <property type="match status" value="1"/>
</dbReference>
<dbReference type="GO" id="GO:0015074">
    <property type="term" value="P:DNA integration"/>
    <property type="evidence" value="ECO:0007669"/>
    <property type="project" value="UniProtKB-KW"/>
</dbReference>
<dbReference type="PROSITE" id="PS50879">
    <property type="entry name" value="RNASE_H_1"/>
    <property type="match status" value="1"/>
</dbReference>
<evidence type="ECO:0000256" key="3">
    <source>
        <dbReference type="ARBA" id="ARBA00012180"/>
    </source>
</evidence>
<keyword evidence="19" id="KW-0479">Metal-binding</keyword>
<feature type="domain" description="Integrase catalytic" evidence="25">
    <location>
        <begin position="1979"/>
        <end position="2136"/>
    </location>
</feature>
<dbReference type="Gene3D" id="3.30.70.270">
    <property type="match status" value="2"/>
</dbReference>
<evidence type="ECO:0000259" key="21">
    <source>
        <dbReference type="PROSITE" id="PS50158"/>
    </source>
</evidence>
<dbReference type="InterPro" id="IPR002156">
    <property type="entry name" value="RNaseH_domain"/>
</dbReference>
<dbReference type="PROSITE" id="PS50158">
    <property type="entry name" value="ZF_CCHC"/>
    <property type="match status" value="1"/>
</dbReference>
<dbReference type="InterPro" id="IPR001878">
    <property type="entry name" value="Znf_CCHC"/>
</dbReference>
<evidence type="ECO:0000256" key="10">
    <source>
        <dbReference type="ARBA" id="ARBA00022759"/>
    </source>
</evidence>
<evidence type="ECO:0000256" key="11">
    <source>
        <dbReference type="ARBA" id="ARBA00022801"/>
    </source>
</evidence>
<evidence type="ECO:0000256" key="14">
    <source>
        <dbReference type="ARBA" id="ARBA00022908"/>
    </source>
</evidence>
<comment type="caution">
    <text evidence="26">The sequence shown here is derived from an EMBL/GenBank/DDBJ whole genome shotgun (WGS) entry which is preliminary data.</text>
</comment>
<dbReference type="GO" id="GO:0003677">
    <property type="term" value="F:DNA binding"/>
    <property type="evidence" value="ECO:0007669"/>
    <property type="project" value="UniProtKB-KW"/>
</dbReference>
<dbReference type="GO" id="GO:0004190">
    <property type="term" value="F:aspartic-type endopeptidase activity"/>
    <property type="evidence" value="ECO:0007669"/>
    <property type="project" value="UniProtKB-KW"/>
</dbReference>
<keyword evidence="17" id="KW-0233">DNA recombination</keyword>
<evidence type="ECO:0000256" key="12">
    <source>
        <dbReference type="ARBA" id="ARBA00022842"/>
    </source>
</evidence>
<evidence type="ECO:0000313" key="26">
    <source>
        <dbReference type="EMBL" id="KAJ1217101.1"/>
    </source>
</evidence>
<keyword evidence="15" id="KW-0695">RNA-directed DNA polymerase</keyword>
<feature type="compositionally biased region" description="Acidic residues" evidence="20">
    <location>
        <begin position="183"/>
        <end position="192"/>
    </location>
</feature>
<dbReference type="PANTHER" id="PTHR37984:SF5">
    <property type="entry name" value="PROTEIN NYNRIN-LIKE"/>
    <property type="match status" value="1"/>
</dbReference>
<dbReference type="InterPro" id="IPR021109">
    <property type="entry name" value="Peptidase_aspartic_dom_sf"/>
</dbReference>
<dbReference type="PROSITE" id="PS50878">
    <property type="entry name" value="RT_POL"/>
    <property type="match status" value="1"/>
</dbReference>
<dbReference type="InterPro" id="IPR036397">
    <property type="entry name" value="RNaseH_sf"/>
</dbReference>
<evidence type="ECO:0000256" key="8">
    <source>
        <dbReference type="ARBA" id="ARBA00022722"/>
    </source>
</evidence>
<dbReference type="Proteomes" id="UP001066276">
    <property type="component" value="Chromosome 1_1"/>
</dbReference>
<keyword evidence="18" id="KW-0511">Multifunctional enzyme</keyword>
<dbReference type="Gene3D" id="3.10.20.370">
    <property type="match status" value="1"/>
</dbReference>
<dbReference type="SMART" id="SM00343">
    <property type="entry name" value="ZnF_C2HC"/>
    <property type="match status" value="1"/>
</dbReference>
<dbReference type="Pfam" id="PF00077">
    <property type="entry name" value="RVP"/>
    <property type="match status" value="1"/>
</dbReference>
<proteinExistence type="inferred from homology"/>
<dbReference type="Pfam" id="PF17919">
    <property type="entry name" value="RT_RNaseH_2"/>
    <property type="match status" value="1"/>
</dbReference>
<evidence type="ECO:0000313" key="27">
    <source>
        <dbReference type="Proteomes" id="UP001066276"/>
    </source>
</evidence>
<dbReference type="GO" id="GO:0004523">
    <property type="term" value="F:RNA-DNA hybrid ribonuclease activity"/>
    <property type="evidence" value="ECO:0007669"/>
    <property type="project" value="UniProtKB-EC"/>
</dbReference>
<dbReference type="FunFam" id="3.30.70.270:FF:000020">
    <property type="entry name" value="Transposon Tf2-6 polyprotein-like Protein"/>
    <property type="match status" value="1"/>
</dbReference>
<dbReference type="PANTHER" id="PTHR37984">
    <property type="entry name" value="PROTEIN CBG26694"/>
    <property type="match status" value="1"/>
</dbReference>
<dbReference type="SUPFAM" id="SSF53098">
    <property type="entry name" value="Ribonuclease H-like"/>
    <property type="match status" value="2"/>
</dbReference>
<keyword evidence="9" id="KW-0064">Aspartyl protease</keyword>
<keyword evidence="19" id="KW-0862">Zinc</keyword>
<comment type="similarity">
    <text evidence="2">Belongs to the beta type-B retroviral polymerase family. HERV class-II K(HML-2) pol subfamily.</text>
</comment>
<dbReference type="InterPro" id="IPR001969">
    <property type="entry name" value="Aspartic_peptidase_AS"/>
</dbReference>
<feature type="region of interest" description="Disordered" evidence="20">
    <location>
        <begin position="2247"/>
        <end position="2384"/>
    </location>
</feature>
<dbReference type="PROSITE" id="PS00141">
    <property type="entry name" value="ASP_PROTEASE"/>
    <property type="match status" value="1"/>
</dbReference>
<dbReference type="InterPro" id="IPR041577">
    <property type="entry name" value="RT_RNaseH_2"/>
</dbReference>
<evidence type="ECO:0000256" key="6">
    <source>
        <dbReference type="ARBA" id="ARBA00022679"/>
    </source>
</evidence>
<evidence type="ECO:0000256" key="7">
    <source>
        <dbReference type="ARBA" id="ARBA00022695"/>
    </source>
</evidence>
<comment type="function">
    <text evidence="1">Catalyzes viral DNA integration into the host chromosome, by performing a series of DNA cutting and joining reactions. This enzyme activity takes place after virion entry into a cell and reverse transcription of the RNA genome in dsDNA. The first step in the integration process is 3' processing. This step requires a complex comprising the viral genome, matrix protein and integrase. This complex is called the pre-integration complex (PIC). The integrase protein removes 2 nucleotides from each 3' end of the viral DNA, leaving recessed CA OH's at the 3' ends. In the second step that requires cell division, the PIC enters cell nucleus. In the third step, termed strand transfer, the integrase protein joins the previously processed 3' ends to the 5' ends of strands of target cellular DNA at the site of integration. The last step is viral DNA integration into host chromosome.</text>
</comment>
<keyword evidence="14" id="KW-0229">DNA integration</keyword>
<keyword evidence="13" id="KW-0694">RNA-binding</keyword>
<feature type="region of interest" description="Disordered" evidence="20">
    <location>
        <begin position="2397"/>
        <end position="2425"/>
    </location>
</feature>
<evidence type="ECO:0000256" key="2">
    <source>
        <dbReference type="ARBA" id="ARBA00010879"/>
    </source>
</evidence>
<dbReference type="SUPFAM" id="SSF57756">
    <property type="entry name" value="Retrovirus zinc finger-like domains"/>
    <property type="match status" value="1"/>
</dbReference>
<dbReference type="GO" id="GO:0008270">
    <property type="term" value="F:zinc ion binding"/>
    <property type="evidence" value="ECO:0007669"/>
    <property type="project" value="UniProtKB-KW"/>
</dbReference>
<dbReference type="Pfam" id="PF00078">
    <property type="entry name" value="RVT_1"/>
    <property type="match status" value="1"/>
</dbReference>
<dbReference type="GO" id="GO:0003723">
    <property type="term" value="F:RNA binding"/>
    <property type="evidence" value="ECO:0007669"/>
    <property type="project" value="UniProtKB-KW"/>
</dbReference>
<dbReference type="InterPro" id="IPR001995">
    <property type="entry name" value="Peptidase_A2_cat"/>
</dbReference>
<dbReference type="InterPro" id="IPR036875">
    <property type="entry name" value="Znf_CCHC_sf"/>
</dbReference>
<evidence type="ECO:0000259" key="23">
    <source>
        <dbReference type="PROSITE" id="PS50878"/>
    </source>
</evidence>
<feature type="compositionally biased region" description="Polar residues" evidence="20">
    <location>
        <begin position="210"/>
        <end position="221"/>
    </location>
</feature>
<evidence type="ECO:0000256" key="20">
    <source>
        <dbReference type="SAM" id="MobiDB-lite"/>
    </source>
</evidence>
<evidence type="ECO:0000259" key="25">
    <source>
        <dbReference type="PROSITE" id="PS50994"/>
    </source>
</evidence>
<dbReference type="InterPro" id="IPR050951">
    <property type="entry name" value="Retrovirus_Pol_polyprotein"/>
</dbReference>
<dbReference type="Pfam" id="PF00098">
    <property type="entry name" value="zf-CCHC"/>
    <property type="match status" value="1"/>
</dbReference>
<keyword evidence="12" id="KW-0460">Magnesium</keyword>
<evidence type="ECO:0000256" key="16">
    <source>
        <dbReference type="ARBA" id="ARBA00023125"/>
    </source>
</evidence>
<feature type="compositionally biased region" description="Basic and acidic residues" evidence="20">
    <location>
        <begin position="166"/>
        <end position="182"/>
    </location>
</feature>
<evidence type="ECO:0000256" key="17">
    <source>
        <dbReference type="ARBA" id="ARBA00023172"/>
    </source>
</evidence>
<feature type="domain" description="Reverse transcriptase" evidence="23">
    <location>
        <begin position="1257"/>
        <end position="1440"/>
    </location>
</feature>
<dbReference type="GO" id="GO:0006508">
    <property type="term" value="P:proteolysis"/>
    <property type="evidence" value="ECO:0007669"/>
    <property type="project" value="UniProtKB-KW"/>
</dbReference>
<dbReference type="Pfam" id="PF00429">
    <property type="entry name" value="TLV_coat"/>
    <property type="match status" value="1"/>
</dbReference>
<evidence type="ECO:0000256" key="1">
    <source>
        <dbReference type="ARBA" id="ARBA00002884"/>
    </source>
</evidence>
<dbReference type="Gene3D" id="3.10.10.10">
    <property type="entry name" value="HIV Type 1 Reverse Transcriptase, subunit A, domain 1"/>
    <property type="match status" value="1"/>
</dbReference>
<sequence length="2668" mass="299427">MSRGVAHGLAAAFKSALKGDVYIVATDGEPTPPEGTPAYTVMEEKGVAPCLWIKQWRKLTEKEGCLAFPEHGTFNQKVLENLRWMLSTQQPPPRPAQYEALAIWDLMALKHRQERFHRRLTRAEKSYAEARWDNENKMWRRGIVDGLKLFPAITQGEETQGKKASCKTDKEPVKHKENKRSWEEEDDSDDEAFMDRLLHDRPPPYAVNDNAPSTSLDLGNQTKEKGVTDTVQNSDTALIQNGVSVPTAPDPPIQLQPPPQIKRIYPDVPVLETTTNLVVQPDPIYTKPRLMQIESTPQLVSQPPKLIPGYNPVAGPLKEPAPGLLNQTYGVEAPRSLGAGQTPAAISLPITVGPPVPLYAQEKTRMCEQGVLTHETIRGGPIITPQIMTQGGQACEQLRPLMDLSPIGAPLEAMRQAGLGVLTPQTMSTNTSYTPMIHAGNISLQGFTVQQLNEWLEKTCTSQRATATAIEPEKEKHNEYLNLVRLGAEAAELVDGTMGVNRLESYTEAELRYLCPKITKEVGKVHQKLTNLADKYNIDIGSTKHLKRSYRLDFDSKDFEHMRSAGMKTHLKELLQSAQIWGALEKWEGRWMKKRDKGKRDSPVSNETTVTPNLETVKILPMRETAGGVLVHVPWSRGDILSFTNDYPRLREKPIEWYQQTARFVKLAKCLWEDLNTLFEIIVPPDLWLECKRGVDWPTKEPARDKVTGAPSEEVMKYYHKVIEFLKQKVSPKVTDWQKIDRTSQEVKESIHAYYERLLKAFKHYSGTETIEPKDMNHLVFRFVEGLRPEVSQMIKNHLICWQAKPIDEVLQYAKYCSDEIELKQKKLKEKVMVMQIKAAQAGIQGNGVQQMIQQQPQLNGVFQAQPRGRGRGFVNRGADMNNVVVQRDGQGVKKMSPCHACGGVGHWKRDCPNIMQDGTVQQSINAGTLQNSRGSRMRHPHQNYQNNLVQMTGVQPMQQMQMPRFQTVSVQPMQQQIPMVPRQQMQLPLAPMGQQQVMLPQQVTGQVTNQNNTVQQFPLRGENEMNGDWSDDSSDSEECRLAASLEVDQRGPYVEGKVMGYKVSFLVDTGATRSTVRSAEVPRLPLSGRTIRVVGVANQYLTNPITDPVQVEIGNFQGLHRFVVCDSSPVSLLGRDLLCKTKCSITCSDGGIEVQTNSDDEADEGQLMEEGGEMNEDYPLITLFPVFTLIDLPTDLQGSVIEKVWDLTGKEVGLIKGVKPIKVQIKPNAVFPQMSQYHMTQDVLIEVTQIIADFLRQGVLKEVLSSPCNSPIMGLRKPCGKVRIVQDLRKINEIVVKCCPVVPNPAVIMYQVPCDAEWFTVVDLSQAFFSIPLHKDSQFLFSFKFLDKVYSWCRIPQGFSESPSIFNQILKKDLEPLVLPYNSTLVQYIDDLLIASKTKDSCKYDTIALLNHLGKKGHKVSPKKLQYCQKEVKYLGHLIEKGSRRISKERITVVLQMNPPTTKRDVRMFLGMVGYCRQWIPNFSIISKPLTKLTGKEVKDEPYTITLTKEELESFLELKECMCRAPALGMPDYEKPFLLFCHERDACSLSVLTQVHGDANRPVAYFLATLDPVAAALPGCLRALAAVGQSLSQCEGIVMGYPLTVLVPHSVEILLTRTKTQHMTNARLTKYETIILGSPNVTLKRCTVLNPATLLPIENTEIKDGEEFEHDCLEVTELSTKPRSDIKDTQLKENDYIMFVDGSCLRDSSGTLRAGYAVCTISGIVEASWLEKVFSAQVAELIALTKACHAAVNLKVTIYTDSRYGFGIVHDFGQLWSQRGFMTSSGSPVKNGEQIRDLLHAIQLPLEIAVVKCSAHTRSQDFVSMGNGYADQVARFCALNCISFKEQWELLPQPENDTTLSLALRVVDTLDELKTLQSHVGKEEKRSWQKMQCVQREDDIWVSREGKLVLPNSLLSQFARLYHGQAHLGRDAMIRSFKIDWFNPKFRHAAEITCHRCVICQQMNAGKGTVVTFSHIGRAGGPFNKIQMDFIEMPVCGGLRYVLVIVCVFSHWIEAYPTRRNDSLTVAKLLLRELIPRFGFPVSIESDRGRHFDNEVIKLLCAALNIEQKLHCSYRPEASGLVKQMNGTLKSRIAKMCAATNMKWPDALPLVLMSMRNTPDKKTGLSPHEILMGRAMRVPAVPANALVNITDDMVLDYCKSLADVIRSFSHQVEANTLPPIGEPGHSLQAGDWVVVKKHVRKSCLEPRWKGPYQVILTTTTAVKCAGVPNWIHASHTKRVACPVEEELENSGAATSRGEVSESEISQEGSETTGEPAENSRVPQTISEFERGDEVPISVEAAGEQSQGEVLPEADEYNSETEYSVEQGERDEEVSNLNQNESRSAERVLSLSGENTILPEEGAVQGTEGKRRSKTNRGDNWPDNSHFRIREIANETIIEESDTSRADDLSEGEQQEKSFLDHTDDRRKALKERLEKGLEKRTYANDYAYTEIKTQGKLAIDALHSKWTFMLNGQDPAIPGIYYICGLNAYYRLPKGWYGTCYLGIIFPKIYQINDLKHLPKTSELQHTRQKRESVAAVIGDIFGAIIPSVGVVLNSMKIQKLSTIVDNMLTNFTGAILLMDTELAAERAMTLQNRLALDILLAKSGGVCKMLNERHCCSYIPDNSKKIRSMLTNLTRDSTDLKDLKELGVWEKFGKGIARVGSWFTNI</sequence>
<feature type="region of interest" description="Disordered" evidence="20">
    <location>
        <begin position="157"/>
        <end position="231"/>
    </location>
</feature>
<dbReference type="GO" id="GO:0006310">
    <property type="term" value="P:DNA recombination"/>
    <property type="evidence" value="ECO:0007669"/>
    <property type="project" value="UniProtKB-KW"/>
</dbReference>
<dbReference type="SUPFAM" id="SSF58069">
    <property type="entry name" value="Virus ectodomain"/>
    <property type="match status" value="1"/>
</dbReference>
<dbReference type="Gene3D" id="4.10.60.10">
    <property type="entry name" value="Zinc finger, CCHC-type"/>
    <property type="match status" value="1"/>
</dbReference>
<dbReference type="Pfam" id="PF00665">
    <property type="entry name" value="rve"/>
    <property type="match status" value="1"/>
</dbReference>
<dbReference type="InterPro" id="IPR000477">
    <property type="entry name" value="RT_dom"/>
</dbReference>
<name>A0AAV7WW46_PLEWA</name>
<dbReference type="InterPro" id="IPR001584">
    <property type="entry name" value="Integrase_cat-core"/>
</dbReference>
<dbReference type="Gene3D" id="1.10.287.210">
    <property type="match status" value="1"/>
</dbReference>
<dbReference type="InterPro" id="IPR018154">
    <property type="entry name" value="TLV/ENV_coat_polyprotein"/>
</dbReference>
<dbReference type="Gene3D" id="3.30.420.10">
    <property type="entry name" value="Ribonuclease H-like superfamily/Ribonuclease H"/>
    <property type="match status" value="2"/>
</dbReference>
<keyword evidence="19" id="KW-0863">Zinc-finger</keyword>
<evidence type="ECO:0000256" key="19">
    <source>
        <dbReference type="PROSITE-ProRule" id="PRU00047"/>
    </source>
</evidence>
<dbReference type="EMBL" id="JANPWB010000001">
    <property type="protein sequence ID" value="KAJ1217101.1"/>
    <property type="molecule type" value="Genomic_DNA"/>
</dbReference>
<reference evidence="26" key="1">
    <citation type="journal article" date="2022" name="bioRxiv">
        <title>Sequencing and chromosome-scale assembly of the giantPleurodeles waltlgenome.</title>
        <authorList>
            <person name="Brown T."/>
            <person name="Elewa A."/>
            <person name="Iarovenko S."/>
            <person name="Subramanian E."/>
            <person name="Araus A.J."/>
            <person name="Petzold A."/>
            <person name="Susuki M."/>
            <person name="Suzuki K.-i.T."/>
            <person name="Hayashi T."/>
            <person name="Toyoda A."/>
            <person name="Oliveira C."/>
            <person name="Osipova E."/>
            <person name="Leigh N.D."/>
            <person name="Simon A."/>
            <person name="Yun M.H."/>
        </authorList>
    </citation>
    <scope>NUCLEOTIDE SEQUENCE</scope>
    <source>
        <strain evidence="26">20211129_DDA</strain>
        <tissue evidence="26">Liver</tissue>
    </source>
</reference>
<dbReference type="InterPro" id="IPR043128">
    <property type="entry name" value="Rev_trsase/Diguanyl_cyclase"/>
</dbReference>
<dbReference type="PROSITE" id="PS50175">
    <property type="entry name" value="ASP_PROT_RETROV"/>
    <property type="match status" value="1"/>
</dbReference>
<keyword evidence="6" id="KW-0808">Transferase</keyword>
<feature type="domain" description="RNase H type-1" evidence="24">
    <location>
        <begin position="1693"/>
        <end position="1840"/>
    </location>
</feature>
<evidence type="ECO:0000259" key="24">
    <source>
        <dbReference type="PROSITE" id="PS50879"/>
    </source>
</evidence>
<evidence type="ECO:0000256" key="18">
    <source>
        <dbReference type="ARBA" id="ARBA00023268"/>
    </source>
</evidence>
<accession>A0AAV7WW46</accession>
<dbReference type="InterPro" id="IPR043502">
    <property type="entry name" value="DNA/RNA_pol_sf"/>
</dbReference>
<evidence type="ECO:0000256" key="5">
    <source>
        <dbReference type="ARBA" id="ARBA00022670"/>
    </source>
</evidence>
<keyword evidence="8" id="KW-0540">Nuclease</keyword>
<dbReference type="Pfam" id="PF00075">
    <property type="entry name" value="RNase_H"/>
    <property type="match status" value="1"/>
</dbReference>
<keyword evidence="7" id="KW-0548">Nucleotidyltransferase</keyword>
<evidence type="ECO:0000256" key="9">
    <source>
        <dbReference type="ARBA" id="ARBA00022750"/>
    </source>
</evidence>
<dbReference type="InterPro" id="IPR012337">
    <property type="entry name" value="RNaseH-like_sf"/>
</dbReference>
<dbReference type="Gene3D" id="1.10.340.70">
    <property type="match status" value="1"/>
</dbReference>
<evidence type="ECO:0000256" key="4">
    <source>
        <dbReference type="ARBA" id="ARBA00018735"/>
    </source>
</evidence>
<feature type="compositionally biased region" description="Basic and acidic residues" evidence="20">
    <location>
        <begin position="2402"/>
        <end position="2425"/>
    </location>
</feature>
<keyword evidence="11" id="KW-0378">Hydrolase</keyword>
<keyword evidence="16" id="KW-0238">DNA-binding</keyword>
<evidence type="ECO:0000256" key="15">
    <source>
        <dbReference type="ARBA" id="ARBA00022918"/>
    </source>
</evidence>
<dbReference type="GO" id="GO:0003964">
    <property type="term" value="F:RNA-directed DNA polymerase activity"/>
    <property type="evidence" value="ECO:0007669"/>
    <property type="project" value="UniProtKB-KW"/>
</dbReference>
<dbReference type="Gene3D" id="2.40.70.10">
    <property type="entry name" value="Acid Proteases"/>
    <property type="match status" value="1"/>
</dbReference>
<keyword evidence="5" id="KW-0645">Protease</keyword>
<dbReference type="Gene3D" id="2.30.30.850">
    <property type="match status" value="1"/>
</dbReference>
<feature type="domain" description="Peptidase A2" evidence="22">
    <location>
        <begin position="1064"/>
        <end position="1138"/>
    </location>
</feature>
<dbReference type="InterPro" id="IPR040643">
    <property type="entry name" value="MLVIN_C"/>
</dbReference>
<dbReference type="SUPFAM" id="SSF50630">
    <property type="entry name" value="Acid proteases"/>
    <property type="match status" value="1"/>
</dbReference>
<feature type="compositionally biased region" description="Basic and acidic residues" evidence="20">
    <location>
        <begin position="193"/>
        <end position="202"/>
    </location>
</feature>
<evidence type="ECO:0000259" key="22">
    <source>
        <dbReference type="PROSITE" id="PS50175"/>
    </source>
</evidence>
<dbReference type="CDD" id="cd09273">
    <property type="entry name" value="RNase_HI_RT_Bel"/>
    <property type="match status" value="1"/>
</dbReference>
<keyword evidence="27" id="KW-1185">Reference proteome</keyword>
<gene>
    <name evidence="26" type="ORF">NDU88_004696</name>
</gene>
<keyword evidence="10" id="KW-0255">Endonuclease</keyword>
<protein>
    <recommendedName>
        <fullName evidence="4">Gag-Pol polyprotein</fullName>
        <ecNumber evidence="3">3.1.26.4</ecNumber>
    </recommendedName>
</protein>
<evidence type="ECO:0000256" key="13">
    <source>
        <dbReference type="ARBA" id="ARBA00022884"/>
    </source>
</evidence>
<dbReference type="PROSITE" id="PS50994">
    <property type="entry name" value="INTEGRASE"/>
    <property type="match status" value="1"/>
</dbReference>
<dbReference type="InterPro" id="IPR018061">
    <property type="entry name" value="Retropepsins"/>
</dbReference>
<dbReference type="EC" id="3.1.26.4" evidence="3"/>
<feature type="compositionally biased region" description="Polar residues" evidence="20">
    <location>
        <begin position="2263"/>
        <end position="2273"/>
    </location>
</feature>
<organism evidence="26 27">
    <name type="scientific">Pleurodeles waltl</name>
    <name type="common">Iberian ribbed newt</name>
    <dbReference type="NCBI Taxonomy" id="8319"/>
    <lineage>
        <taxon>Eukaryota</taxon>
        <taxon>Metazoa</taxon>
        <taxon>Chordata</taxon>
        <taxon>Craniata</taxon>
        <taxon>Vertebrata</taxon>
        <taxon>Euteleostomi</taxon>
        <taxon>Amphibia</taxon>
        <taxon>Batrachia</taxon>
        <taxon>Caudata</taxon>
        <taxon>Salamandroidea</taxon>
        <taxon>Salamandridae</taxon>
        <taxon>Pleurodelinae</taxon>
        <taxon>Pleurodeles</taxon>
    </lineage>
</organism>